<proteinExistence type="predicted"/>
<keyword evidence="2" id="KW-1185">Reference proteome</keyword>
<evidence type="ECO:0000313" key="1">
    <source>
        <dbReference type="EMBL" id="TNN40336.1"/>
    </source>
</evidence>
<gene>
    <name evidence="1" type="ORF">EYF80_049498</name>
</gene>
<protein>
    <submittedName>
        <fullName evidence="1">Uncharacterized protein</fullName>
    </submittedName>
</protein>
<reference evidence="1 2" key="1">
    <citation type="submission" date="2019-03" db="EMBL/GenBank/DDBJ databases">
        <title>First draft genome of Liparis tanakae, snailfish: a comprehensive survey of snailfish specific genes.</title>
        <authorList>
            <person name="Kim W."/>
            <person name="Song I."/>
            <person name="Jeong J.-H."/>
            <person name="Kim D."/>
            <person name="Kim S."/>
            <person name="Ryu S."/>
            <person name="Song J.Y."/>
            <person name="Lee S.K."/>
        </authorList>
    </citation>
    <scope>NUCLEOTIDE SEQUENCE [LARGE SCALE GENOMIC DNA]</scope>
    <source>
        <tissue evidence="1">Muscle</tissue>
    </source>
</reference>
<accession>A0A4Z2FGK0</accession>
<dbReference type="AlphaFoldDB" id="A0A4Z2FGK0"/>
<organism evidence="1 2">
    <name type="scientific">Liparis tanakae</name>
    <name type="common">Tanaka's snailfish</name>
    <dbReference type="NCBI Taxonomy" id="230148"/>
    <lineage>
        <taxon>Eukaryota</taxon>
        <taxon>Metazoa</taxon>
        <taxon>Chordata</taxon>
        <taxon>Craniata</taxon>
        <taxon>Vertebrata</taxon>
        <taxon>Euteleostomi</taxon>
        <taxon>Actinopterygii</taxon>
        <taxon>Neopterygii</taxon>
        <taxon>Teleostei</taxon>
        <taxon>Neoteleostei</taxon>
        <taxon>Acanthomorphata</taxon>
        <taxon>Eupercaria</taxon>
        <taxon>Perciformes</taxon>
        <taxon>Cottioidei</taxon>
        <taxon>Cottales</taxon>
        <taxon>Liparidae</taxon>
        <taxon>Liparis</taxon>
    </lineage>
</organism>
<dbReference type="EMBL" id="SRLO01001198">
    <property type="protein sequence ID" value="TNN40336.1"/>
    <property type="molecule type" value="Genomic_DNA"/>
</dbReference>
<sequence>MACECGPKSHTGCPVLPRQLYVHASEHWPHIHHSEATRLPVCTLCLVPPVDQKSGTDLS</sequence>
<name>A0A4Z2FGK0_9TELE</name>
<evidence type="ECO:0000313" key="2">
    <source>
        <dbReference type="Proteomes" id="UP000314294"/>
    </source>
</evidence>
<comment type="caution">
    <text evidence="1">The sequence shown here is derived from an EMBL/GenBank/DDBJ whole genome shotgun (WGS) entry which is preliminary data.</text>
</comment>
<dbReference type="Proteomes" id="UP000314294">
    <property type="component" value="Unassembled WGS sequence"/>
</dbReference>